<dbReference type="OrthoDB" id="202198at2157"/>
<dbReference type="RefSeq" id="WP_005557026.1">
    <property type="nucleotide sequence ID" value="NZ_AOIB01000027.1"/>
</dbReference>
<dbReference type="Gene3D" id="2.60.40.420">
    <property type="entry name" value="Cupredoxins - blue copper proteins"/>
    <property type="match status" value="5"/>
</dbReference>
<keyword evidence="3" id="KW-0186">Copper</keyword>
<dbReference type="Proteomes" id="UP000011688">
    <property type="component" value="Unassembled WGS sequence"/>
</dbReference>
<accession>L9X515</accession>
<dbReference type="eggNOG" id="arCOG03914">
    <property type="taxonomic scope" value="Archaea"/>
</dbReference>
<feature type="compositionally biased region" description="Polar residues" evidence="4">
    <location>
        <begin position="559"/>
        <end position="572"/>
    </location>
</feature>
<feature type="domain" description="Plastocyanin-like" evidence="5">
    <location>
        <begin position="141"/>
        <end position="267"/>
    </location>
</feature>
<feature type="region of interest" description="Disordered" evidence="4">
    <location>
        <begin position="510"/>
        <end position="572"/>
    </location>
</feature>
<evidence type="ECO:0000256" key="2">
    <source>
        <dbReference type="ARBA" id="ARBA00023002"/>
    </source>
</evidence>
<reference evidence="6 7" key="1">
    <citation type="journal article" date="2014" name="PLoS Genet.">
        <title>Phylogenetically driven sequencing of extremely halophilic archaea reveals strategies for static and dynamic osmo-response.</title>
        <authorList>
            <person name="Becker E.A."/>
            <person name="Seitzer P.M."/>
            <person name="Tritt A."/>
            <person name="Larsen D."/>
            <person name="Krusor M."/>
            <person name="Yao A.I."/>
            <person name="Wu D."/>
            <person name="Madern D."/>
            <person name="Eisen J.A."/>
            <person name="Darling A.E."/>
            <person name="Facciotti M.T."/>
        </authorList>
    </citation>
    <scope>NUCLEOTIDE SEQUENCE [LARGE SCALE GENOMIC DNA]</scope>
    <source>
        <strain evidence="6 7">DSM 10524</strain>
    </source>
</reference>
<dbReference type="GO" id="GO:0005507">
    <property type="term" value="F:copper ion binding"/>
    <property type="evidence" value="ECO:0007669"/>
    <property type="project" value="InterPro"/>
</dbReference>
<dbReference type="InterPro" id="IPR045087">
    <property type="entry name" value="Cu-oxidase_fam"/>
</dbReference>
<dbReference type="STRING" id="1227497.C491_13317"/>
<feature type="compositionally biased region" description="Basic and acidic residues" evidence="4">
    <location>
        <begin position="953"/>
        <end position="969"/>
    </location>
</feature>
<dbReference type="PROSITE" id="PS00080">
    <property type="entry name" value="MULTICOPPER_OXIDASE2"/>
    <property type="match status" value="1"/>
</dbReference>
<feature type="domain" description="Plastocyanin-like" evidence="5">
    <location>
        <begin position="613"/>
        <end position="712"/>
    </location>
</feature>
<evidence type="ECO:0000313" key="6">
    <source>
        <dbReference type="EMBL" id="ELY56521.1"/>
    </source>
</evidence>
<keyword evidence="1" id="KW-0479">Metal-binding</keyword>
<protein>
    <recommendedName>
        <fullName evidence="5">Plastocyanin-like domain-containing protein</fullName>
    </recommendedName>
</protein>
<comment type="caution">
    <text evidence="6">The sequence shown here is derived from an EMBL/GenBank/DDBJ whole genome shotgun (WGS) entry which is preliminary data.</text>
</comment>
<dbReference type="SUPFAM" id="SSF49503">
    <property type="entry name" value="Cupredoxins"/>
    <property type="match status" value="5"/>
</dbReference>
<gene>
    <name evidence="6" type="ORF">C491_13317</name>
</gene>
<proteinExistence type="predicted"/>
<evidence type="ECO:0000259" key="5">
    <source>
        <dbReference type="Pfam" id="PF07732"/>
    </source>
</evidence>
<evidence type="ECO:0000256" key="3">
    <source>
        <dbReference type="ARBA" id="ARBA00023008"/>
    </source>
</evidence>
<feature type="region of interest" description="Disordered" evidence="4">
    <location>
        <begin position="1221"/>
        <end position="1244"/>
    </location>
</feature>
<evidence type="ECO:0000256" key="4">
    <source>
        <dbReference type="SAM" id="MobiDB-lite"/>
    </source>
</evidence>
<keyword evidence="7" id="KW-1185">Reference proteome</keyword>
<dbReference type="Pfam" id="PF07732">
    <property type="entry name" value="Cu-oxidase_3"/>
    <property type="match status" value="2"/>
</dbReference>
<dbReference type="InterPro" id="IPR002355">
    <property type="entry name" value="Cu_oxidase_Cu_BS"/>
</dbReference>
<evidence type="ECO:0000256" key="1">
    <source>
        <dbReference type="ARBA" id="ARBA00022723"/>
    </source>
</evidence>
<feature type="compositionally biased region" description="Pro residues" evidence="4">
    <location>
        <begin position="991"/>
        <end position="1002"/>
    </location>
</feature>
<keyword evidence="2" id="KW-0560">Oxidoreductase</keyword>
<dbReference type="InterPro" id="IPR008972">
    <property type="entry name" value="Cupredoxin"/>
</dbReference>
<name>L9X515_9EURY</name>
<evidence type="ECO:0000313" key="7">
    <source>
        <dbReference type="Proteomes" id="UP000011688"/>
    </source>
</evidence>
<dbReference type="GO" id="GO:0016491">
    <property type="term" value="F:oxidoreductase activity"/>
    <property type="evidence" value="ECO:0007669"/>
    <property type="project" value="UniProtKB-KW"/>
</dbReference>
<sequence>MNHVRATLRYAPCPDDCEETIAAGSLCDVLEALEEGVELDGNRSHGDRGDFEPKTTHEFELEWEIPKSCKLPDDRKRVKLDFDAKPRPPDTEPTTRRFTVHAIDVEITYNSFGTNNPMGAMYVLEENLEAVREAEGVNPGTAGVDTSVIEPLVLRANEGDTVEIEFVNSLGQHPERDDFEERPASIHPTGVSYEVDDADGMAVGFNENTVVEPGESTTYTWSADEQGAYFFQDGAYQAWDSIPDDGNNEEINSMARGLFGAIVVEPPGATWTDPCTGAPLRSGVRADIHVPDMADHREFVPIYHDHGRIRPEGLTVPGTDIEQSLHAINYRAERTSERIGEMDGPPGSFYSSWVHGDPGGGDNVWEAYQGDPVKFVIVGANPEENHVHHLHEHRWNQIPFREDSDTLDAQNLAMGEGYQQYLTVASGPRSFRPDLDAEEAFQAGAGGLHGSIGDFLFHCHMFPHYGEGMNGFMRVHNQRQLHLQPLANNEPDLPIDSDILGFPAFIPGTEGEMPLKPPLSQPNDPRQPEPEEEAALPALIPGAPYTDPCVPEDVEPANSGVNPNSDNPTTTEPDLVYDIVVLPTRLVYNDHGDYDPDGKVYVLEEDVDAVLEGEMMPEPLFIRANVGDCIELNVRNELDRGSSIHTHFVSFDVLASDGFANGYNYDQGTDPGDTMTYRWFADEEGTIYFHDHVTGISEIQHGEIGALLVEPEGSEWLDPHTGEPIRSGSQAIIDPPEEEAYREFCLAYQDFAPLIDGDVEVDEQPDDPEDDAFVNPDEQHGVNAGVGAINYRNAPYYRRGSDPDPAYVHSSFVHGDPETPTLEAYPDDKVRIRLVHAVYEEQHNFDLHGILLDDFGVDPGPNEAQITAPSEAFTFELRESDTMEYDLQPNAAELPFRDYLYGSMISHDLWDGMWGLFRVFDASVDHLYPVPGTEPPEGEITEDELLEIGHPAPLDRRSERGHVAKHTFDEPTTTPTAPPDCDRRLENVDGSPPPQAPDPGDPCPDDAQTRSYDVTAFRTRIDFNEYGDHDPCGIVYALDDHVDAIESGDRPTEPLLLRANEDDCIELTLTNGLSEDRATHDDHPRMRTPVGDLPPEWEPSDRLSLHPKQVSYDVNGSDGATVGFNYDQTIGPGESITYRWFAEEEVGTTILWDLADMRSNRHHGAFGQLIIEPAGAEWFDPSGESTITSREAIIRNPKGKDFREFALSMSDARYVINDDGSCVVPRNPDDDDQDPDADCNQLGDAEDQGYMAFNNRSEPFHRRFEANDPRQERVYDSTIHGDPATPVFTANAGDPVRFRLSQTADASRGISFHLANHRWERFEDTAESPLISVDGQYSPGRSSTLELIGGAGGSLGDTGDFIFKEMKERRRLESGAWGILRVGKPSRKKKGGKKNKK</sequence>
<feature type="region of interest" description="Disordered" evidence="4">
    <location>
        <begin position="952"/>
        <end position="1009"/>
    </location>
</feature>
<dbReference type="InterPro" id="IPR011707">
    <property type="entry name" value="Cu-oxidase-like_N"/>
</dbReference>
<dbReference type="PATRIC" id="fig|1227497.3.peg.2746"/>
<organism evidence="6 7">
    <name type="scientific">Natronococcus amylolyticus DSM 10524</name>
    <dbReference type="NCBI Taxonomy" id="1227497"/>
    <lineage>
        <taxon>Archaea</taxon>
        <taxon>Methanobacteriati</taxon>
        <taxon>Methanobacteriota</taxon>
        <taxon>Stenosarchaea group</taxon>
        <taxon>Halobacteria</taxon>
        <taxon>Halobacteriales</taxon>
        <taxon>Natrialbaceae</taxon>
        <taxon>Natronococcus</taxon>
    </lineage>
</organism>
<dbReference type="PANTHER" id="PTHR11709:SF394">
    <property type="entry name" value="FI03373P-RELATED"/>
    <property type="match status" value="1"/>
</dbReference>
<dbReference type="PANTHER" id="PTHR11709">
    <property type="entry name" value="MULTI-COPPER OXIDASE"/>
    <property type="match status" value="1"/>
</dbReference>
<feature type="compositionally biased region" description="Low complexity" evidence="4">
    <location>
        <begin position="535"/>
        <end position="544"/>
    </location>
</feature>
<dbReference type="EMBL" id="AOIB01000027">
    <property type="protein sequence ID" value="ELY56521.1"/>
    <property type="molecule type" value="Genomic_DNA"/>
</dbReference>